<feature type="transmembrane region" description="Helical" evidence="1">
    <location>
        <begin position="109"/>
        <end position="129"/>
    </location>
</feature>
<evidence type="ECO:0000313" key="2">
    <source>
        <dbReference type="EMBL" id="HED11986.1"/>
    </source>
</evidence>
<evidence type="ECO:0000256" key="1">
    <source>
        <dbReference type="SAM" id="Phobius"/>
    </source>
</evidence>
<gene>
    <name evidence="2" type="ORF">ENJ10_14945</name>
</gene>
<accession>A0A7V1PWF1</accession>
<comment type="caution">
    <text evidence="2">The sequence shown here is derived from an EMBL/GenBank/DDBJ whole genome shotgun (WGS) entry which is preliminary data.</text>
</comment>
<sequence>MSKKPFLLLIIIVSARLGLLYFFKADVHFYLSPRNFNGRGLLTIPTLWDFLLPLPVIALLYPQKAFARFNLRNLKKASPFLLVILVPLVTGLILIRYREELFFFTDFKLHVLSRWLLFILTFWAIHLFADHLTIKNRAVKRIILFIFMFFLAFLQDTPGTSGAMYILFSLINSIGVSAALLALASRKSYKTYPAETLLLAGLAGFFIIPFMINARSASYFTVFLPMLAMYLTAFLLYSSYTVRTKSLLIALPLLTALFLNFILPPLLSPAAVRELTESSISQNMSGEKVGTVSVRYADKKLHDISLKLARVIDAANKISMREFGISPQVDQLTILGIAPGGFHGKFPREIVGNIISEQYLKSCNDSLLLNNPDLPADFPDPVNAILHEYSHLYGAIPYYRWMPGAEEEGWATLSATILSSLLHKKYGDSLWQPAYNYASQAGKITRLNLEKRAVVWSHPNEFGGFRLWYELGKYLGPKDLYKIRWNYTYRDLHGTVLLESDPQKARKLAIIFGLENFKRFGTYPAVRFDRLYSPEDYRPLWELAGVDRELLSNLYKMMRNRMIDPSVPIPNN</sequence>
<feature type="transmembrane region" description="Helical" evidence="1">
    <location>
        <begin position="80"/>
        <end position="97"/>
    </location>
</feature>
<feature type="transmembrane region" description="Helical" evidence="1">
    <location>
        <begin position="42"/>
        <end position="60"/>
    </location>
</feature>
<feature type="transmembrane region" description="Helical" evidence="1">
    <location>
        <begin position="141"/>
        <end position="157"/>
    </location>
</feature>
<reference evidence="2" key="1">
    <citation type="journal article" date="2020" name="mSystems">
        <title>Genome- and Community-Level Interaction Insights into Carbon Utilization and Element Cycling Functions of Hydrothermarchaeota in Hydrothermal Sediment.</title>
        <authorList>
            <person name="Zhou Z."/>
            <person name="Liu Y."/>
            <person name="Xu W."/>
            <person name="Pan J."/>
            <person name="Luo Z.H."/>
            <person name="Li M."/>
        </authorList>
    </citation>
    <scope>NUCLEOTIDE SEQUENCE [LARGE SCALE GENOMIC DNA]</scope>
    <source>
        <strain evidence="2">HyVt-456</strain>
    </source>
</reference>
<organism evidence="2">
    <name type="scientific">Caldithrix abyssi</name>
    <dbReference type="NCBI Taxonomy" id="187145"/>
    <lineage>
        <taxon>Bacteria</taxon>
        <taxon>Pseudomonadati</taxon>
        <taxon>Calditrichota</taxon>
        <taxon>Calditrichia</taxon>
        <taxon>Calditrichales</taxon>
        <taxon>Calditrichaceae</taxon>
        <taxon>Caldithrix</taxon>
    </lineage>
</organism>
<keyword evidence="1" id="KW-1133">Transmembrane helix</keyword>
<proteinExistence type="predicted"/>
<feature type="transmembrane region" description="Helical" evidence="1">
    <location>
        <begin position="163"/>
        <end position="184"/>
    </location>
</feature>
<feature type="transmembrane region" description="Helical" evidence="1">
    <location>
        <begin position="196"/>
        <end position="212"/>
    </location>
</feature>
<keyword evidence="1" id="KW-0812">Transmembrane</keyword>
<name>A0A7V1PWF1_CALAY</name>
<feature type="transmembrane region" description="Helical" evidence="1">
    <location>
        <begin position="218"/>
        <end position="240"/>
    </location>
</feature>
<feature type="transmembrane region" description="Helical" evidence="1">
    <location>
        <begin position="247"/>
        <end position="267"/>
    </location>
</feature>
<keyword evidence="1" id="KW-0472">Membrane</keyword>
<dbReference type="AlphaFoldDB" id="A0A7V1PWF1"/>
<dbReference type="EMBL" id="DRLD01000424">
    <property type="protein sequence ID" value="HED11986.1"/>
    <property type="molecule type" value="Genomic_DNA"/>
</dbReference>
<protein>
    <submittedName>
        <fullName evidence="2">Uncharacterized protein</fullName>
    </submittedName>
</protein>
<dbReference type="Proteomes" id="UP000886005">
    <property type="component" value="Unassembled WGS sequence"/>
</dbReference>